<reference evidence="1 2" key="1">
    <citation type="submission" date="2022-11" db="EMBL/GenBank/DDBJ databases">
        <title>Minimal conservation of predation-associated metabolite biosynthetic gene clusters underscores biosynthetic potential of Myxococcota including descriptions for ten novel species: Archangium lansinium sp. nov., Myxococcus landrumus sp. nov., Nannocystis bai.</title>
        <authorList>
            <person name="Ahearne A."/>
            <person name="Stevens C."/>
            <person name="Dowd S."/>
        </authorList>
    </citation>
    <scope>NUCLEOTIDE SEQUENCE [LARGE SCALE GENOMIC DNA]</scope>
    <source>
        <strain evidence="1 2">NCELM</strain>
    </source>
</reference>
<keyword evidence="2" id="KW-1185">Reference proteome</keyword>
<gene>
    <name evidence="1" type="ORF">POL58_18845</name>
</gene>
<dbReference type="RefSeq" id="WP_271999624.1">
    <property type="nucleotide sequence ID" value="NZ_JAQNDN010000010.1"/>
</dbReference>
<dbReference type="Pfam" id="PF05019">
    <property type="entry name" value="Coq4"/>
    <property type="match status" value="1"/>
</dbReference>
<dbReference type="EMBL" id="JAQNDN010000010">
    <property type="protein sequence ID" value="MDC0669819.1"/>
    <property type="molecule type" value="Genomic_DNA"/>
</dbReference>
<proteinExistence type="predicted"/>
<dbReference type="Proteomes" id="UP001217838">
    <property type="component" value="Unassembled WGS sequence"/>
</dbReference>
<dbReference type="PANTHER" id="PTHR12922">
    <property type="entry name" value="UBIQUINONE BIOSYNTHESIS PROTEIN"/>
    <property type="match status" value="1"/>
</dbReference>
<dbReference type="PANTHER" id="PTHR12922:SF7">
    <property type="entry name" value="UBIQUINONE BIOSYNTHESIS PROTEIN COQ4 HOMOLOG, MITOCHONDRIAL"/>
    <property type="match status" value="1"/>
</dbReference>
<organism evidence="1 2">
    <name type="scientific">Nannocystis radixulma</name>
    <dbReference type="NCBI Taxonomy" id="2995305"/>
    <lineage>
        <taxon>Bacteria</taxon>
        <taxon>Pseudomonadati</taxon>
        <taxon>Myxococcota</taxon>
        <taxon>Polyangia</taxon>
        <taxon>Nannocystales</taxon>
        <taxon>Nannocystaceae</taxon>
        <taxon>Nannocystis</taxon>
    </lineage>
</organism>
<evidence type="ECO:0000313" key="2">
    <source>
        <dbReference type="Proteomes" id="UP001217838"/>
    </source>
</evidence>
<protein>
    <submittedName>
        <fullName evidence="1">Coq4 family protein</fullName>
    </submittedName>
</protein>
<dbReference type="InterPro" id="IPR007715">
    <property type="entry name" value="Coq4"/>
</dbReference>
<comment type="caution">
    <text evidence="1">The sequence shown here is derived from an EMBL/GenBank/DDBJ whole genome shotgun (WGS) entry which is preliminary data.</text>
</comment>
<sequence>MTSETPSLWARLRLLRTLRADPSRIGDASVLQSDLMGARMRGEIRQQVEHLCAHSHCDRLRPRLDHEALRRLPPGTFGRAYAEFCAANRIMPATISDAFDDATLRRNPAIARYICLHDMFHVLLGCDTSLPGELRITAFIMEQRWFAAGKLFLALLHVLGPLARPHQTREVLRNLRLGRSLARRAPMLLAEPLEDLLELELADVQRRLGLLVTA</sequence>
<evidence type="ECO:0000313" key="1">
    <source>
        <dbReference type="EMBL" id="MDC0669819.1"/>
    </source>
</evidence>
<accession>A0ABT5B6T4</accession>
<name>A0ABT5B6T4_9BACT</name>